<feature type="compositionally biased region" description="Basic and acidic residues" evidence="2">
    <location>
        <begin position="1"/>
        <end position="10"/>
    </location>
</feature>
<keyword evidence="1" id="KW-0863">Zinc-finger</keyword>
<evidence type="ECO:0000256" key="1">
    <source>
        <dbReference type="PROSITE-ProRule" id="PRU00047"/>
    </source>
</evidence>
<feature type="compositionally biased region" description="Basic and acidic residues" evidence="2">
    <location>
        <begin position="17"/>
        <end position="28"/>
    </location>
</feature>
<feature type="compositionally biased region" description="Polar residues" evidence="2">
    <location>
        <begin position="556"/>
        <end position="573"/>
    </location>
</feature>
<dbReference type="SUPFAM" id="SSF57756">
    <property type="entry name" value="Retrovirus zinc finger-like domains"/>
    <property type="match status" value="1"/>
</dbReference>
<gene>
    <name evidence="4" type="ORF">HF086_006793</name>
</gene>
<dbReference type="SUPFAM" id="SSF50630">
    <property type="entry name" value="Acid proteases"/>
    <property type="match status" value="1"/>
</dbReference>
<keyword evidence="1" id="KW-0479">Metal-binding</keyword>
<feature type="region of interest" description="Disordered" evidence="2">
    <location>
        <begin position="551"/>
        <end position="604"/>
    </location>
</feature>
<dbReference type="SMART" id="SM00343">
    <property type="entry name" value="ZnF_C2HC"/>
    <property type="match status" value="2"/>
</dbReference>
<feature type="compositionally biased region" description="Basic and acidic residues" evidence="2">
    <location>
        <begin position="336"/>
        <end position="345"/>
    </location>
</feature>
<keyword evidence="1" id="KW-0862">Zinc</keyword>
<dbReference type="PROSITE" id="PS50158">
    <property type="entry name" value="ZF_CCHC"/>
    <property type="match status" value="1"/>
</dbReference>
<protein>
    <recommendedName>
        <fullName evidence="3">CCHC-type domain-containing protein</fullName>
    </recommendedName>
</protein>
<evidence type="ECO:0000313" key="4">
    <source>
        <dbReference type="EMBL" id="KAH9628162.1"/>
    </source>
</evidence>
<evidence type="ECO:0000259" key="3">
    <source>
        <dbReference type="PROSITE" id="PS50158"/>
    </source>
</evidence>
<feature type="domain" description="CCHC-type" evidence="3">
    <location>
        <begin position="369"/>
        <end position="385"/>
    </location>
</feature>
<dbReference type="InterPro" id="IPR036875">
    <property type="entry name" value="Znf_CCHC_sf"/>
</dbReference>
<dbReference type="Gene3D" id="2.40.70.10">
    <property type="entry name" value="Acid Proteases"/>
    <property type="match status" value="1"/>
</dbReference>
<feature type="compositionally biased region" description="Basic and acidic residues" evidence="2">
    <location>
        <begin position="63"/>
        <end position="97"/>
    </location>
</feature>
<reference evidence="4" key="1">
    <citation type="journal article" date="2021" name="G3 (Bethesda)">
        <title>Genome and transcriptome analysis of the beet armyworm Spodoptera exigua reveals targets for pest control. .</title>
        <authorList>
            <person name="Simon S."/>
            <person name="Breeschoten T."/>
            <person name="Jansen H.J."/>
            <person name="Dirks R.P."/>
            <person name="Schranz M.E."/>
            <person name="Ros V.I.D."/>
        </authorList>
    </citation>
    <scope>NUCLEOTIDE SEQUENCE</scope>
    <source>
        <strain evidence="4">TB_SE_WUR_2020</strain>
    </source>
</reference>
<feature type="region of interest" description="Disordered" evidence="2">
    <location>
        <begin position="1"/>
        <end position="116"/>
    </location>
</feature>
<dbReference type="Pfam" id="PF00098">
    <property type="entry name" value="zf-CCHC"/>
    <property type="match status" value="1"/>
</dbReference>
<dbReference type="InterPro" id="IPR021109">
    <property type="entry name" value="Peptidase_aspartic_dom_sf"/>
</dbReference>
<accession>A0A922M1T6</accession>
<sequence length="604" mass="67611">MPRASRERLVETPPRAEVNRSRRSESSRRDRHRSRSHGDRSRVRSGRRNSRSRSRGGKNRLRAQRDKTRSRSRSRLNETHSDRSRTRGASRSRERSRSRSVYSRRRQSKSRSYPQECTVKDTLSAIMSRLIAIEENTASDSHIPSTHRGSTPPLDKNNSSTTQTLTDAIGLLVNSKRSNSYYVSNFDPAINNFEVWCNEVERAKLANHWDDFECFSRVAHCLRGDAKVWLNEWSTNDRSWFNFVKEFKSLCPQKINYAQILHEVINTTSERFLSYAEYARRSLLRLRVIKGLSEELMVQVVIHGISDVQVRAAATNADLTIENLVSFLSTYVKPARKSDNNRNQDKSVPASASMTKKRHYNGSGQADNKCFTCGQTGHFKHLCPNKRNFTDKHNGRDKHDNGSRPVCSFCKKLGHKESDCFTKARSEAQNSSNNNNQRKVNLCSELSKASDNNDICTAVIQGIPVDVLIDSGALNVSLISSAVVNYFSGSRKPINCSLKGIGDRGFVARECITLTVEFSEIALEVDFVIVPALYMNTPIIVGTDVLNHCDDDDSTDASGPSGTAPASPTNAFVNPTGEDEERRPSPPEDVSGAAEDGARSGEAV</sequence>
<organism evidence="4 5">
    <name type="scientific">Spodoptera exigua</name>
    <name type="common">Beet armyworm</name>
    <name type="synonym">Noctua fulgens</name>
    <dbReference type="NCBI Taxonomy" id="7107"/>
    <lineage>
        <taxon>Eukaryota</taxon>
        <taxon>Metazoa</taxon>
        <taxon>Ecdysozoa</taxon>
        <taxon>Arthropoda</taxon>
        <taxon>Hexapoda</taxon>
        <taxon>Insecta</taxon>
        <taxon>Pterygota</taxon>
        <taxon>Neoptera</taxon>
        <taxon>Endopterygota</taxon>
        <taxon>Lepidoptera</taxon>
        <taxon>Glossata</taxon>
        <taxon>Ditrysia</taxon>
        <taxon>Noctuoidea</taxon>
        <taxon>Noctuidae</taxon>
        <taxon>Amphipyrinae</taxon>
        <taxon>Spodoptera</taxon>
    </lineage>
</organism>
<dbReference type="EMBL" id="JACEFF010000926">
    <property type="protein sequence ID" value="KAH9628162.1"/>
    <property type="molecule type" value="Genomic_DNA"/>
</dbReference>
<evidence type="ECO:0000313" key="5">
    <source>
        <dbReference type="Proteomes" id="UP000814243"/>
    </source>
</evidence>
<dbReference type="GO" id="GO:0003676">
    <property type="term" value="F:nucleic acid binding"/>
    <property type="evidence" value="ECO:0007669"/>
    <property type="project" value="InterPro"/>
</dbReference>
<feature type="region of interest" description="Disordered" evidence="2">
    <location>
        <begin position="137"/>
        <end position="161"/>
    </location>
</feature>
<feature type="region of interest" description="Disordered" evidence="2">
    <location>
        <begin position="336"/>
        <end position="364"/>
    </location>
</feature>
<dbReference type="Gene3D" id="4.10.60.10">
    <property type="entry name" value="Zinc finger, CCHC-type"/>
    <property type="match status" value="1"/>
</dbReference>
<dbReference type="InterPro" id="IPR001878">
    <property type="entry name" value="Znf_CCHC"/>
</dbReference>
<name>A0A922M1T6_SPOEX</name>
<dbReference type="Proteomes" id="UP000814243">
    <property type="component" value="Unassembled WGS sequence"/>
</dbReference>
<feature type="compositionally biased region" description="Basic residues" evidence="2">
    <location>
        <begin position="98"/>
        <end position="109"/>
    </location>
</feature>
<feature type="compositionally biased region" description="Basic residues" evidence="2">
    <location>
        <begin position="43"/>
        <end position="62"/>
    </location>
</feature>
<evidence type="ECO:0000256" key="2">
    <source>
        <dbReference type="SAM" id="MobiDB-lite"/>
    </source>
</evidence>
<dbReference type="GO" id="GO:0008270">
    <property type="term" value="F:zinc ion binding"/>
    <property type="evidence" value="ECO:0007669"/>
    <property type="project" value="UniProtKB-KW"/>
</dbReference>
<feature type="compositionally biased region" description="Polar residues" evidence="2">
    <location>
        <begin position="137"/>
        <end position="149"/>
    </location>
</feature>
<proteinExistence type="predicted"/>
<dbReference type="AlphaFoldDB" id="A0A922M1T6"/>
<comment type="caution">
    <text evidence="4">The sequence shown here is derived from an EMBL/GenBank/DDBJ whole genome shotgun (WGS) entry which is preliminary data.</text>
</comment>
<dbReference type="CDD" id="cd00303">
    <property type="entry name" value="retropepsin_like"/>
    <property type="match status" value="1"/>
</dbReference>